<protein>
    <submittedName>
        <fullName evidence="2">Uncharacterized protein</fullName>
    </submittedName>
</protein>
<feature type="non-terminal residue" evidence="2">
    <location>
        <position position="87"/>
    </location>
</feature>
<organism evidence="2">
    <name type="scientific">Medioppia subpectinata</name>
    <dbReference type="NCBI Taxonomy" id="1979941"/>
    <lineage>
        <taxon>Eukaryota</taxon>
        <taxon>Metazoa</taxon>
        <taxon>Ecdysozoa</taxon>
        <taxon>Arthropoda</taxon>
        <taxon>Chelicerata</taxon>
        <taxon>Arachnida</taxon>
        <taxon>Acari</taxon>
        <taxon>Acariformes</taxon>
        <taxon>Sarcoptiformes</taxon>
        <taxon>Oribatida</taxon>
        <taxon>Brachypylina</taxon>
        <taxon>Oppioidea</taxon>
        <taxon>Oppiidae</taxon>
        <taxon>Medioppia</taxon>
    </lineage>
</organism>
<evidence type="ECO:0000313" key="3">
    <source>
        <dbReference type="Proteomes" id="UP000759131"/>
    </source>
</evidence>
<reference evidence="2" key="1">
    <citation type="submission" date="2020-11" db="EMBL/GenBank/DDBJ databases">
        <authorList>
            <person name="Tran Van P."/>
        </authorList>
    </citation>
    <scope>NUCLEOTIDE SEQUENCE</scope>
</reference>
<dbReference type="AlphaFoldDB" id="A0A7R9PX31"/>
<dbReference type="EMBL" id="CAJPIZ010002137">
    <property type="protein sequence ID" value="CAG2104593.1"/>
    <property type="molecule type" value="Genomic_DNA"/>
</dbReference>
<dbReference type="Proteomes" id="UP000759131">
    <property type="component" value="Unassembled WGS sequence"/>
</dbReference>
<evidence type="ECO:0000256" key="1">
    <source>
        <dbReference type="SAM" id="MobiDB-lite"/>
    </source>
</evidence>
<gene>
    <name evidence="2" type="ORF">OSB1V03_LOCUS4609</name>
</gene>
<dbReference type="EMBL" id="OC856712">
    <property type="protein sequence ID" value="CAD7624163.1"/>
    <property type="molecule type" value="Genomic_DNA"/>
</dbReference>
<sequence length="87" mass="10262">MCLERTRTHLTGSGRRGFEREMDGKCKEDTNQKMGFAYHTLHSCVLNIIDNDPTKACKEKDREVAKQYLQNFVNRISWEDCRRLSHL</sequence>
<feature type="region of interest" description="Disordered" evidence="1">
    <location>
        <begin position="1"/>
        <end position="20"/>
    </location>
</feature>
<keyword evidence="3" id="KW-1185">Reference proteome</keyword>
<proteinExistence type="predicted"/>
<name>A0A7R9PX31_9ACAR</name>
<accession>A0A7R9PX31</accession>
<evidence type="ECO:0000313" key="2">
    <source>
        <dbReference type="EMBL" id="CAD7624163.1"/>
    </source>
</evidence>